<comment type="caution">
    <text evidence="2">The sequence shown here is derived from an EMBL/GenBank/DDBJ whole genome shotgun (WGS) entry which is preliminary data.</text>
</comment>
<organism evidence="2 3">
    <name type="scientific">Pseudomassariella vexata</name>
    <dbReference type="NCBI Taxonomy" id="1141098"/>
    <lineage>
        <taxon>Eukaryota</taxon>
        <taxon>Fungi</taxon>
        <taxon>Dikarya</taxon>
        <taxon>Ascomycota</taxon>
        <taxon>Pezizomycotina</taxon>
        <taxon>Sordariomycetes</taxon>
        <taxon>Xylariomycetidae</taxon>
        <taxon>Amphisphaeriales</taxon>
        <taxon>Pseudomassariaceae</taxon>
        <taxon>Pseudomassariella</taxon>
    </lineage>
</organism>
<gene>
    <name evidence="2" type="ORF">BCR38DRAFT_432060</name>
</gene>
<dbReference type="OrthoDB" id="3515453at2759"/>
<dbReference type="Proteomes" id="UP000193689">
    <property type="component" value="Unassembled WGS sequence"/>
</dbReference>
<accession>A0A1Y2E0V9</accession>
<feature type="signal peptide" evidence="1">
    <location>
        <begin position="1"/>
        <end position="18"/>
    </location>
</feature>
<sequence length="206" mass="22484">MLSKFVSLLALMAATASAQNQTGPFAVKITGKTNSSIDGYLTTCHAGAAIEALCYGTSDTSSNYNQFYYNYSSYSPDTGEVYQPGYLIWNLPLNDGSGTIQNVSSAVNIQPNWGSNVAAALFQPSYYDATYFSFDSNGTFFLSGGVDDASFNETRPMTPTYLGDLTNFHLCYQYTGGYYYQSIAWVFTLPPRNPTCQPVNLTKVAL</sequence>
<dbReference type="AlphaFoldDB" id="A0A1Y2E0V9"/>
<dbReference type="EMBL" id="MCFJ01000006">
    <property type="protein sequence ID" value="ORY65172.1"/>
    <property type="molecule type" value="Genomic_DNA"/>
</dbReference>
<dbReference type="RefSeq" id="XP_040716324.1">
    <property type="nucleotide sequence ID" value="XM_040860145.1"/>
</dbReference>
<evidence type="ECO:0000313" key="2">
    <source>
        <dbReference type="EMBL" id="ORY65172.1"/>
    </source>
</evidence>
<dbReference type="STRING" id="1141098.A0A1Y2E0V9"/>
<name>A0A1Y2E0V9_9PEZI</name>
<dbReference type="InParanoid" id="A0A1Y2E0V9"/>
<feature type="chain" id="PRO_5010992332" evidence="1">
    <location>
        <begin position="19"/>
        <end position="206"/>
    </location>
</feature>
<dbReference type="GeneID" id="63776357"/>
<reference evidence="2 3" key="1">
    <citation type="submission" date="2016-07" db="EMBL/GenBank/DDBJ databases">
        <title>Pervasive Adenine N6-methylation of Active Genes in Fungi.</title>
        <authorList>
            <consortium name="DOE Joint Genome Institute"/>
            <person name="Mondo S.J."/>
            <person name="Dannebaum R.O."/>
            <person name="Kuo R.C."/>
            <person name="Labutti K."/>
            <person name="Haridas S."/>
            <person name="Kuo A."/>
            <person name="Salamov A."/>
            <person name="Ahrendt S.R."/>
            <person name="Lipzen A."/>
            <person name="Sullivan W."/>
            <person name="Andreopoulos W.B."/>
            <person name="Clum A."/>
            <person name="Lindquist E."/>
            <person name="Daum C."/>
            <person name="Ramamoorthy G.K."/>
            <person name="Gryganskyi A."/>
            <person name="Culley D."/>
            <person name="Magnuson J.K."/>
            <person name="James T.Y."/>
            <person name="O'Malley M.A."/>
            <person name="Stajich J.E."/>
            <person name="Spatafora J.W."/>
            <person name="Visel A."/>
            <person name="Grigoriev I.V."/>
        </authorList>
    </citation>
    <scope>NUCLEOTIDE SEQUENCE [LARGE SCALE GENOMIC DNA]</scope>
    <source>
        <strain evidence="2 3">CBS 129021</strain>
    </source>
</reference>
<keyword evidence="3" id="KW-1185">Reference proteome</keyword>
<protein>
    <submittedName>
        <fullName evidence="2">Uncharacterized protein</fullName>
    </submittedName>
</protein>
<proteinExistence type="predicted"/>
<keyword evidence="1" id="KW-0732">Signal</keyword>
<evidence type="ECO:0000256" key="1">
    <source>
        <dbReference type="SAM" id="SignalP"/>
    </source>
</evidence>
<evidence type="ECO:0000313" key="3">
    <source>
        <dbReference type="Proteomes" id="UP000193689"/>
    </source>
</evidence>